<sequence length="997" mass="112828">MVDHAPILTTGAKAFTAISDNRGVVLGDASGHAHIVARPETPPNPSCTIPFRRDPDFVNRGTLLDQIRERCSAPASRIALVGLGGVGKSQLAIEHCYRTVVASPDTWVFWVHASNTARVEQSFRDIADRVKLAGRNDPQADLFKLVHNWLRNERNRKWLLVLDNADGAAALSRPLNRDQSAQPTKDSAPQWHLSKYLPPSSYGSVLVTSRTKSVALQLVESCDIIPVEPMHDASAQELLHRKLGGEIEKDGIAELAAALEFMPLALVQAAAYIHQRAPRCSVRQYLDEFRRSDTRKTALLDQEAGHLRRDEEAKNSIIVTWQISFNHIRSTRQSAADLLSLMSFFNRQGIHKALLCHQDNIGNKCDDGDNNNNNNNNIEGNDPDDNAQEVKDRLEDDILTLRDYSFISITRDTDTFDMHRLVQLATQKWLEGQGKAERWKAAFITNLCRAFPIGEYENWERCRELFPHAKLAVMQQPESEGARKEWAKLLYKAAWYAWRQGRGNEAEEMSGLSVAVRTKLLGKEHEETLSSMAMVGLARKLKGRWKEAEQLEVQVMKARARTLGERHPSTVTSMANLASTYWNQGRWKEAEQLEVQVIETRKKELGEKHPDTLTSMTNLASTYRNQGRWKEAEQLGVQVGRWKEAEQLGVQVVETRKKELGEKHPDTLTGMANLASTYRNQGRWKEAERLEVQVVETRKKELGEKHPDTLTSMANLASTYSNQGRWKEAEQLEVQVMDASAKELGEKHPSTLTSMANLASTYSNQGRWREAEQLEVQVLEASAKELGEKHPDTLTSMANLATTYRNQGRWKEAEKLGVQVMETRKKELGEKHPSTLTSMASLASTYRNQGRWKEAEQLGVRVVETRKKELGEKHPDTLTGMANLASTYWNQGRWKEAEQLEVQVMEANAKELGERHPDTLTSMANLAFTKKSQGRDINAAKLMEDCCRLQREVLGSKHPNTLSSIETLRKWRQEKESAVTGTGSFRSWRNAFQRLRK</sequence>
<reference evidence="1" key="1">
    <citation type="journal article" date="2020" name="Stud. Mycol.">
        <title>101 Dothideomycetes genomes: a test case for predicting lifestyles and emergence of pathogens.</title>
        <authorList>
            <person name="Haridas S."/>
            <person name="Albert R."/>
            <person name="Binder M."/>
            <person name="Bloem J."/>
            <person name="Labutti K."/>
            <person name="Salamov A."/>
            <person name="Andreopoulos B."/>
            <person name="Baker S."/>
            <person name="Barry K."/>
            <person name="Bills G."/>
            <person name="Bluhm B."/>
            <person name="Cannon C."/>
            <person name="Castanera R."/>
            <person name="Culley D."/>
            <person name="Daum C."/>
            <person name="Ezra D."/>
            <person name="Gonzalez J."/>
            <person name="Henrissat B."/>
            <person name="Kuo A."/>
            <person name="Liang C."/>
            <person name="Lipzen A."/>
            <person name="Lutzoni F."/>
            <person name="Magnuson J."/>
            <person name="Mondo S."/>
            <person name="Nolan M."/>
            <person name="Ohm R."/>
            <person name="Pangilinan J."/>
            <person name="Park H.-J."/>
            <person name="Ramirez L."/>
            <person name="Alfaro M."/>
            <person name="Sun H."/>
            <person name="Tritt A."/>
            <person name="Yoshinaga Y."/>
            <person name="Zwiers L.-H."/>
            <person name="Turgeon B."/>
            <person name="Goodwin S."/>
            <person name="Spatafora J."/>
            <person name="Crous P."/>
            <person name="Grigoriev I."/>
        </authorList>
    </citation>
    <scope>NUCLEOTIDE SEQUENCE</scope>
    <source>
        <strain evidence="1">ATCC 200398</strain>
    </source>
</reference>
<name>A0ACB6RCA8_9PLEO</name>
<evidence type="ECO:0000313" key="1">
    <source>
        <dbReference type="EMBL" id="KAF2475957.1"/>
    </source>
</evidence>
<accession>A0ACB6RCA8</accession>
<dbReference type="Proteomes" id="UP000799755">
    <property type="component" value="Unassembled WGS sequence"/>
</dbReference>
<keyword evidence="2" id="KW-1185">Reference proteome</keyword>
<comment type="caution">
    <text evidence="1">The sequence shown here is derived from an EMBL/GenBank/DDBJ whole genome shotgun (WGS) entry which is preliminary data.</text>
</comment>
<organism evidence="1 2">
    <name type="scientific">Lindgomyces ingoldianus</name>
    <dbReference type="NCBI Taxonomy" id="673940"/>
    <lineage>
        <taxon>Eukaryota</taxon>
        <taxon>Fungi</taxon>
        <taxon>Dikarya</taxon>
        <taxon>Ascomycota</taxon>
        <taxon>Pezizomycotina</taxon>
        <taxon>Dothideomycetes</taxon>
        <taxon>Pleosporomycetidae</taxon>
        <taxon>Pleosporales</taxon>
        <taxon>Lindgomycetaceae</taxon>
        <taxon>Lindgomyces</taxon>
    </lineage>
</organism>
<dbReference type="EMBL" id="MU003495">
    <property type="protein sequence ID" value="KAF2475957.1"/>
    <property type="molecule type" value="Genomic_DNA"/>
</dbReference>
<protein>
    <submittedName>
        <fullName evidence="1">TPR domain protein</fullName>
    </submittedName>
</protein>
<gene>
    <name evidence="1" type="ORF">BDR25DRAFT_339877</name>
</gene>
<evidence type="ECO:0000313" key="2">
    <source>
        <dbReference type="Proteomes" id="UP000799755"/>
    </source>
</evidence>
<proteinExistence type="predicted"/>